<proteinExistence type="inferred from homology"/>
<accession>A0A150SC88</accession>
<comment type="caution">
    <text evidence="6">The sequence shown here is derived from an EMBL/GenBank/DDBJ whole genome shotgun (WGS) entry which is preliminary data.</text>
</comment>
<dbReference type="Gene3D" id="3.40.50.2300">
    <property type="match status" value="2"/>
</dbReference>
<evidence type="ECO:0000256" key="1">
    <source>
        <dbReference type="ARBA" id="ARBA00004196"/>
    </source>
</evidence>
<evidence type="ECO:0000256" key="3">
    <source>
        <dbReference type="ARBA" id="ARBA00022729"/>
    </source>
</evidence>
<dbReference type="GO" id="GO:0030313">
    <property type="term" value="C:cell envelope"/>
    <property type="evidence" value="ECO:0007669"/>
    <property type="project" value="UniProtKB-SubCell"/>
</dbReference>
<dbReference type="PANTHER" id="PTHR46847">
    <property type="entry name" value="D-ALLOSE-BINDING PERIPLASMIC PROTEIN-RELATED"/>
    <property type="match status" value="1"/>
</dbReference>
<name>A0A150SC88_SORCE</name>
<gene>
    <name evidence="6" type="ORF">BE17_48390</name>
</gene>
<dbReference type="Proteomes" id="UP000075635">
    <property type="component" value="Unassembled WGS sequence"/>
</dbReference>
<reference evidence="6 7" key="1">
    <citation type="submission" date="2014-02" db="EMBL/GenBank/DDBJ databases">
        <title>The small core and large imbalanced accessory genome model reveals a collaborative survival strategy of Sorangium cellulosum strains in nature.</title>
        <authorList>
            <person name="Han K."/>
            <person name="Peng R."/>
            <person name="Blom J."/>
            <person name="Li Y.-Z."/>
        </authorList>
    </citation>
    <scope>NUCLEOTIDE SEQUENCE [LARGE SCALE GENOMIC DNA]</scope>
    <source>
        <strain evidence="6 7">So0011-07</strain>
    </source>
</reference>
<comment type="subcellular location">
    <subcellularLocation>
        <location evidence="1">Cell envelope</location>
    </subcellularLocation>
</comment>
<feature type="chain" id="PRO_5007568681" evidence="4">
    <location>
        <begin position="17"/>
        <end position="337"/>
    </location>
</feature>
<feature type="domain" description="Periplasmic binding protein" evidence="5">
    <location>
        <begin position="40"/>
        <end position="300"/>
    </location>
</feature>
<feature type="signal peptide" evidence="4">
    <location>
        <begin position="1"/>
        <end position="16"/>
    </location>
</feature>
<organism evidence="6 7">
    <name type="scientific">Sorangium cellulosum</name>
    <name type="common">Polyangium cellulosum</name>
    <dbReference type="NCBI Taxonomy" id="56"/>
    <lineage>
        <taxon>Bacteria</taxon>
        <taxon>Pseudomonadati</taxon>
        <taxon>Myxococcota</taxon>
        <taxon>Polyangia</taxon>
        <taxon>Polyangiales</taxon>
        <taxon>Polyangiaceae</taxon>
        <taxon>Sorangium</taxon>
    </lineage>
</organism>
<comment type="similarity">
    <text evidence="2">Belongs to the bacterial solute-binding protein 2 family.</text>
</comment>
<dbReference type="AlphaFoldDB" id="A0A150SC88"/>
<dbReference type="InterPro" id="IPR028082">
    <property type="entry name" value="Peripla_BP_I"/>
</dbReference>
<dbReference type="InterPro" id="IPR025997">
    <property type="entry name" value="SBP_2_dom"/>
</dbReference>
<dbReference type="SUPFAM" id="SSF53822">
    <property type="entry name" value="Periplasmic binding protein-like I"/>
    <property type="match status" value="1"/>
</dbReference>
<dbReference type="Pfam" id="PF13407">
    <property type="entry name" value="Peripla_BP_4"/>
    <property type="match status" value="1"/>
</dbReference>
<protein>
    <submittedName>
        <fullName evidence="6">Sugar ABC transporter substrate-binding protein</fullName>
    </submittedName>
</protein>
<evidence type="ECO:0000256" key="4">
    <source>
        <dbReference type="SAM" id="SignalP"/>
    </source>
</evidence>
<evidence type="ECO:0000313" key="6">
    <source>
        <dbReference type="EMBL" id="KYF90016.1"/>
    </source>
</evidence>
<dbReference type="CDD" id="cd20004">
    <property type="entry name" value="PBP1_ABC_sugar_binding-like"/>
    <property type="match status" value="1"/>
</dbReference>
<evidence type="ECO:0000259" key="5">
    <source>
        <dbReference type="Pfam" id="PF13407"/>
    </source>
</evidence>
<evidence type="ECO:0000313" key="7">
    <source>
        <dbReference type="Proteomes" id="UP000075635"/>
    </source>
</evidence>
<sequence length="337" mass="35536">MSIPVLACALAAAFLAACSKAPSDAVSTDAGAQRGARLRIAVVPKGTTHEFWKSVHAGAVKASRELDVDVVWKGPLREDDLKGQIDVVSSFVAQGVSGIVLAPLNDAALKAPVHAAAQAKIPVVAFDSDLAGEEHVSFVATDNQAAGRLAGEHLAKAIGGKGHVVVLRYQEGSASTQNREKGFLDAVRAMPGITVASDNQYGGATTETAFNKSESLLLAQRAAEGTIAGVFTPNESTTFGMLQALRKTNVARKVKFVGFDASDKLLGALRDGDIEALVVQDPFTMGYQAVKTMAAHLRGERVERRIDTGARVVTRQDLDDPAVMEVVKPDLARWLGE</sequence>
<evidence type="ECO:0000256" key="2">
    <source>
        <dbReference type="ARBA" id="ARBA00007639"/>
    </source>
</evidence>
<dbReference type="GO" id="GO:0030246">
    <property type="term" value="F:carbohydrate binding"/>
    <property type="evidence" value="ECO:0007669"/>
    <property type="project" value="UniProtKB-ARBA"/>
</dbReference>
<dbReference type="EMBL" id="JEMB01001160">
    <property type="protein sequence ID" value="KYF90016.1"/>
    <property type="molecule type" value="Genomic_DNA"/>
</dbReference>
<keyword evidence="3 4" id="KW-0732">Signal</keyword>
<dbReference type="PANTHER" id="PTHR46847:SF1">
    <property type="entry name" value="D-ALLOSE-BINDING PERIPLASMIC PROTEIN-RELATED"/>
    <property type="match status" value="1"/>
</dbReference>